<evidence type="ECO:0000256" key="7">
    <source>
        <dbReference type="ARBA" id="ARBA00023014"/>
    </source>
</evidence>
<dbReference type="PROSITE" id="PS51379">
    <property type="entry name" value="4FE4S_FER_2"/>
    <property type="match status" value="2"/>
</dbReference>
<feature type="domain" description="4Fe-4S ferredoxin-type" evidence="8">
    <location>
        <begin position="41"/>
        <end position="71"/>
    </location>
</feature>
<evidence type="ECO:0000256" key="4">
    <source>
        <dbReference type="ARBA" id="ARBA00022737"/>
    </source>
</evidence>
<dbReference type="EMBL" id="UOGD01000407">
    <property type="protein sequence ID" value="VAX28268.1"/>
    <property type="molecule type" value="Genomic_DNA"/>
</dbReference>
<feature type="domain" description="4Fe-4S ferredoxin-type" evidence="8">
    <location>
        <begin position="6"/>
        <end position="35"/>
    </location>
</feature>
<dbReference type="AlphaFoldDB" id="A0A3B1CWB1"/>
<proteinExistence type="predicted"/>
<reference evidence="9" key="1">
    <citation type="submission" date="2018-06" db="EMBL/GenBank/DDBJ databases">
        <authorList>
            <person name="Zhirakovskaya E."/>
        </authorList>
    </citation>
    <scope>NUCLEOTIDE SEQUENCE</scope>
</reference>
<keyword evidence="9" id="KW-0560">Oxidoreductase</keyword>
<dbReference type="GO" id="GO:0016491">
    <property type="term" value="F:oxidoreductase activity"/>
    <property type="evidence" value="ECO:0007669"/>
    <property type="project" value="UniProtKB-KW"/>
</dbReference>
<protein>
    <submittedName>
        <fullName evidence="9">2-oxoglutarate/2-oxoacid ferredoxin oxidoreductase, delta subunit, ferredoxin-like 4Fe-4S binding protein</fullName>
        <ecNumber evidence="9">1.2.7.-</ecNumber>
    </submittedName>
</protein>
<keyword evidence="7" id="KW-0411">Iron-sulfur</keyword>
<dbReference type="GO" id="GO:0046872">
    <property type="term" value="F:metal ion binding"/>
    <property type="evidence" value="ECO:0007669"/>
    <property type="project" value="UniProtKB-KW"/>
</dbReference>
<keyword evidence="1" id="KW-0813">Transport</keyword>
<dbReference type="PROSITE" id="PS00198">
    <property type="entry name" value="4FE4S_FER_1"/>
    <property type="match status" value="2"/>
</dbReference>
<dbReference type="InterPro" id="IPR017900">
    <property type="entry name" value="4Fe4S_Fe_S_CS"/>
</dbReference>
<evidence type="ECO:0000256" key="6">
    <source>
        <dbReference type="ARBA" id="ARBA00023004"/>
    </source>
</evidence>
<name>A0A3B1CWB1_9ZZZZ</name>
<dbReference type="EC" id="1.2.7.-" evidence="9"/>
<keyword evidence="5" id="KW-0249">Electron transport</keyword>
<keyword evidence="3" id="KW-0479">Metal-binding</keyword>
<evidence type="ECO:0000256" key="3">
    <source>
        <dbReference type="ARBA" id="ARBA00022723"/>
    </source>
</evidence>
<dbReference type="InterPro" id="IPR017896">
    <property type="entry name" value="4Fe4S_Fe-S-bd"/>
</dbReference>
<gene>
    <name evidence="9" type="ORF">MNBD_IGNAVI01-2548</name>
</gene>
<dbReference type="Gene3D" id="3.30.70.20">
    <property type="match status" value="1"/>
</dbReference>
<dbReference type="GO" id="GO:0051539">
    <property type="term" value="F:4 iron, 4 sulfur cluster binding"/>
    <property type="evidence" value="ECO:0007669"/>
    <property type="project" value="UniProtKB-KW"/>
</dbReference>
<keyword evidence="2" id="KW-0004">4Fe-4S</keyword>
<dbReference type="InterPro" id="IPR050572">
    <property type="entry name" value="Fe-S_Ferredoxin"/>
</dbReference>
<accession>A0A3B1CWB1</accession>
<evidence type="ECO:0000256" key="2">
    <source>
        <dbReference type="ARBA" id="ARBA00022485"/>
    </source>
</evidence>
<dbReference type="SUPFAM" id="SSF54862">
    <property type="entry name" value="4Fe-4S ferredoxins"/>
    <property type="match status" value="1"/>
</dbReference>
<evidence type="ECO:0000256" key="1">
    <source>
        <dbReference type="ARBA" id="ARBA00022448"/>
    </source>
</evidence>
<evidence type="ECO:0000313" key="9">
    <source>
        <dbReference type="EMBL" id="VAX28268.1"/>
    </source>
</evidence>
<evidence type="ECO:0000259" key="8">
    <source>
        <dbReference type="PROSITE" id="PS51379"/>
    </source>
</evidence>
<dbReference type="PANTHER" id="PTHR43687:SF6">
    <property type="entry name" value="L-ASPARTATE SEMIALDEHYDE SULFURTRANSFERASE IRON-SULFUR SUBUNIT"/>
    <property type="match status" value="1"/>
</dbReference>
<dbReference type="PANTHER" id="PTHR43687">
    <property type="entry name" value="ADENYLYLSULFATE REDUCTASE, BETA SUBUNIT"/>
    <property type="match status" value="1"/>
</dbReference>
<keyword evidence="6" id="KW-0408">Iron</keyword>
<sequence length="96" mass="10447">MAKAKGDIIINIEKCKGCELCIEACPEDTLELSKKVNQKGYLYAVKVEDTCTGCTNCALVCPDGSITVYRKIVGKKKELVTKITNVTSDMTLKVGK</sequence>
<keyword evidence="4" id="KW-0677">Repeat</keyword>
<organism evidence="9">
    <name type="scientific">hydrothermal vent metagenome</name>
    <dbReference type="NCBI Taxonomy" id="652676"/>
    <lineage>
        <taxon>unclassified sequences</taxon>
        <taxon>metagenomes</taxon>
        <taxon>ecological metagenomes</taxon>
    </lineage>
</organism>
<dbReference type="Pfam" id="PF12838">
    <property type="entry name" value="Fer4_7"/>
    <property type="match status" value="1"/>
</dbReference>
<evidence type="ECO:0000256" key="5">
    <source>
        <dbReference type="ARBA" id="ARBA00022982"/>
    </source>
</evidence>